<evidence type="ECO:0008006" key="3">
    <source>
        <dbReference type="Google" id="ProtNLM"/>
    </source>
</evidence>
<geneLocation type="mitochondrion" evidence="2"/>
<evidence type="ECO:0000313" key="2">
    <source>
        <dbReference type="EMBL" id="KUM46291.1"/>
    </source>
</evidence>
<dbReference type="AlphaFoldDB" id="A0A101LVW3"/>
<feature type="chain" id="PRO_5007100120" description="Secreted protein" evidence="1">
    <location>
        <begin position="25"/>
        <end position="94"/>
    </location>
</feature>
<dbReference type="EMBL" id="LKAM01000012">
    <property type="protein sequence ID" value="KUM46291.1"/>
    <property type="molecule type" value="Genomic_DNA"/>
</dbReference>
<sequence length="94" mass="10155">MSLIGLSLMGLSLIGLSLISSGPGTCTRNDPRNQELPISDIISRKCWIAFPIACPFTLDSLFTKLTTLPTLPKPFNLAFSRSVFLSTGSILLLN</sequence>
<reference evidence="2" key="1">
    <citation type="journal article" date="2015" name="Genome Biol. Evol.">
        <title>Organellar Genomes of White Spruce (Picea glauca): Assembly and Annotation.</title>
        <authorList>
            <person name="Jackman S.D."/>
            <person name="Warren R.L."/>
            <person name="Gibb E.A."/>
            <person name="Vandervalk B.P."/>
            <person name="Mohamadi H."/>
            <person name="Chu J."/>
            <person name="Raymond A."/>
            <person name="Pleasance S."/>
            <person name="Coope R."/>
            <person name="Wildung M.R."/>
            <person name="Ritland C.E."/>
            <person name="Bousquet J."/>
            <person name="Jones S.J."/>
            <person name="Bohlmann J."/>
            <person name="Birol I."/>
        </authorList>
    </citation>
    <scope>NUCLEOTIDE SEQUENCE [LARGE SCALE GENOMIC DNA]</scope>
    <source>
        <tissue evidence="2">Flushing bud</tissue>
    </source>
</reference>
<keyword evidence="1" id="KW-0732">Signal</keyword>
<name>A0A101LVW3_PICGL</name>
<evidence type="ECO:0000256" key="1">
    <source>
        <dbReference type="SAM" id="SignalP"/>
    </source>
</evidence>
<comment type="caution">
    <text evidence="2">The sequence shown here is derived from an EMBL/GenBank/DDBJ whole genome shotgun (WGS) entry which is preliminary data.</text>
</comment>
<keyword evidence="2" id="KW-0496">Mitochondrion</keyword>
<organism evidence="2">
    <name type="scientific">Picea glauca</name>
    <name type="common">White spruce</name>
    <name type="synonym">Pinus glauca</name>
    <dbReference type="NCBI Taxonomy" id="3330"/>
    <lineage>
        <taxon>Eukaryota</taxon>
        <taxon>Viridiplantae</taxon>
        <taxon>Streptophyta</taxon>
        <taxon>Embryophyta</taxon>
        <taxon>Tracheophyta</taxon>
        <taxon>Spermatophyta</taxon>
        <taxon>Pinopsida</taxon>
        <taxon>Pinidae</taxon>
        <taxon>Conifers I</taxon>
        <taxon>Pinales</taxon>
        <taxon>Pinaceae</taxon>
        <taxon>Picea</taxon>
    </lineage>
</organism>
<feature type="signal peptide" evidence="1">
    <location>
        <begin position="1"/>
        <end position="24"/>
    </location>
</feature>
<protein>
    <recommendedName>
        <fullName evidence="3">Secreted protein</fullName>
    </recommendedName>
</protein>
<proteinExistence type="predicted"/>
<accession>A0A101LVW3</accession>
<gene>
    <name evidence="2" type="ORF">ABT39_MTgene1797</name>
</gene>